<comment type="caution">
    <text evidence="4">The sequence shown here is derived from an EMBL/GenBank/DDBJ whole genome shotgun (WGS) entry which is preliminary data.</text>
</comment>
<feature type="domain" description="Transcription regulator PadR N-terminal" evidence="2">
    <location>
        <begin position="7"/>
        <end position="83"/>
    </location>
</feature>
<reference evidence="4 5" key="1">
    <citation type="submission" date="2020-07" db="EMBL/GenBank/DDBJ databases">
        <title>Sequencing the genomes of 1000 actinobacteria strains.</title>
        <authorList>
            <person name="Klenk H.-P."/>
        </authorList>
    </citation>
    <scope>NUCLEOTIDE SEQUENCE [LARGE SCALE GENOMIC DNA]</scope>
    <source>
        <strain evidence="4 5">DSM 24552</strain>
    </source>
</reference>
<dbReference type="PANTHER" id="PTHR43252">
    <property type="entry name" value="TRANSCRIPTIONAL REGULATOR YQJI"/>
    <property type="match status" value="1"/>
</dbReference>
<organism evidence="4 5">
    <name type="scientific">Nocardioides perillae</name>
    <dbReference type="NCBI Taxonomy" id="1119534"/>
    <lineage>
        <taxon>Bacteria</taxon>
        <taxon>Bacillati</taxon>
        <taxon>Actinomycetota</taxon>
        <taxon>Actinomycetes</taxon>
        <taxon>Propionibacteriales</taxon>
        <taxon>Nocardioidaceae</taxon>
        <taxon>Nocardioides</taxon>
    </lineage>
</organism>
<dbReference type="InterPro" id="IPR036390">
    <property type="entry name" value="WH_DNA-bd_sf"/>
</dbReference>
<dbReference type="PANTHER" id="PTHR43252:SF4">
    <property type="entry name" value="TRANSCRIPTIONAL REGULATORY PROTEIN"/>
    <property type="match status" value="1"/>
</dbReference>
<evidence type="ECO:0000259" key="3">
    <source>
        <dbReference type="Pfam" id="PF10400"/>
    </source>
</evidence>
<dbReference type="InterPro" id="IPR005149">
    <property type="entry name" value="Tscrpt_reg_PadR_N"/>
</dbReference>
<feature type="domain" description="Transcription regulator PadR C-terminal" evidence="3">
    <location>
        <begin position="96"/>
        <end position="177"/>
    </location>
</feature>
<dbReference type="GO" id="GO:0003677">
    <property type="term" value="F:DNA binding"/>
    <property type="evidence" value="ECO:0007669"/>
    <property type="project" value="UniProtKB-KW"/>
</dbReference>
<dbReference type="InterPro" id="IPR036388">
    <property type="entry name" value="WH-like_DNA-bd_sf"/>
</dbReference>
<sequence>MALEHALLVALTERPGTGLELTRRFDRSIGLFWQATHQQVYRTLGRMERDGWVQVETAGRPGSQRGRGEKRYVVAPAGADALRSWLAEPQPTEQFRSALTVRLRGASYGDRAAVLDDVRTHLTEHAGRLAGYEAMCARDYPDPAALSGAALDQYLVLRGGIGLERFWVDWLTECLAAHDAAPDAARDPAAPDAAAPDPTERTPR</sequence>
<gene>
    <name evidence="4" type="ORF">BJ989_000371</name>
</gene>
<dbReference type="InterPro" id="IPR018309">
    <property type="entry name" value="Tscrpt_reg_PadR_C"/>
</dbReference>
<dbReference type="SUPFAM" id="SSF46785">
    <property type="entry name" value="Winged helix' DNA-binding domain"/>
    <property type="match status" value="1"/>
</dbReference>
<evidence type="ECO:0000259" key="2">
    <source>
        <dbReference type="Pfam" id="PF03551"/>
    </source>
</evidence>
<evidence type="ECO:0000256" key="1">
    <source>
        <dbReference type="SAM" id="MobiDB-lite"/>
    </source>
</evidence>
<protein>
    <submittedName>
        <fullName evidence="4">DNA-binding PadR family transcriptional regulator</fullName>
    </submittedName>
</protein>
<dbReference type="AlphaFoldDB" id="A0A7Y9RPB1"/>
<dbReference type="Gene3D" id="6.10.140.190">
    <property type="match status" value="1"/>
</dbReference>
<accession>A0A7Y9RPB1</accession>
<dbReference type="Proteomes" id="UP000544110">
    <property type="component" value="Unassembled WGS sequence"/>
</dbReference>
<dbReference type="EMBL" id="JACCAC010000001">
    <property type="protein sequence ID" value="NYG54067.1"/>
    <property type="molecule type" value="Genomic_DNA"/>
</dbReference>
<dbReference type="Gene3D" id="1.10.10.10">
    <property type="entry name" value="Winged helix-like DNA-binding domain superfamily/Winged helix DNA-binding domain"/>
    <property type="match status" value="1"/>
</dbReference>
<keyword evidence="4" id="KW-0238">DNA-binding</keyword>
<dbReference type="Pfam" id="PF10400">
    <property type="entry name" value="Vir_act_alpha_C"/>
    <property type="match status" value="1"/>
</dbReference>
<proteinExistence type="predicted"/>
<keyword evidence="5" id="KW-1185">Reference proteome</keyword>
<name>A0A7Y9RPB1_9ACTN</name>
<evidence type="ECO:0000313" key="4">
    <source>
        <dbReference type="EMBL" id="NYG54067.1"/>
    </source>
</evidence>
<evidence type="ECO:0000313" key="5">
    <source>
        <dbReference type="Proteomes" id="UP000544110"/>
    </source>
</evidence>
<dbReference type="Pfam" id="PF03551">
    <property type="entry name" value="PadR"/>
    <property type="match status" value="1"/>
</dbReference>
<dbReference type="RefSeq" id="WP_179516768.1">
    <property type="nucleotide sequence ID" value="NZ_JACCAC010000001.1"/>
</dbReference>
<feature type="compositionally biased region" description="Low complexity" evidence="1">
    <location>
        <begin position="187"/>
        <end position="197"/>
    </location>
</feature>
<feature type="region of interest" description="Disordered" evidence="1">
    <location>
        <begin position="181"/>
        <end position="204"/>
    </location>
</feature>